<feature type="transmembrane region" description="Helical" evidence="1">
    <location>
        <begin position="140"/>
        <end position="160"/>
    </location>
</feature>
<comment type="caution">
    <text evidence="2">The sequence shown here is derived from an EMBL/GenBank/DDBJ whole genome shotgun (WGS) entry which is preliminary data.</text>
</comment>
<keyword evidence="1" id="KW-1133">Transmembrane helix</keyword>
<reference evidence="2" key="1">
    <citation type="journal article" date="2020" name="New Phytol.">
        <title>Comparative genomics reveals dynamic genome evolution in host specialist ectomycorrhizal fungi.</title>
        <authorList>
            <person name="Lofgren L.A."/>
            <person name="Nguyen N.H."/>
            <person name="Vilgalys R."/>
            <person name="Ruytinx J."/>
            <person name="Liao H.L."/>
            <person name="Branco S."/>
            <person name="Kuo A."/>
            <person name="LaButti K."/>
            <person name="Lipzen A."/>
            <person name="Andreopoulos W."/>
            <person name="Pangilinan J."/>
            <person name="Riley R."/>
            <person name="Hundley H."/>
            <person name="Na H."/>
            <person name="Barry K."/>
            <person name="Grigoriev I.V."/>
            <person name="Stajich J.E."/>
            <person name="Kennedy P.G."/>
        </authorList>
    </citation>
    <scope>NUCLEOTIDE SEQUENCE</scope>
    <source>
        <strain evidence="2">S12</strain>
    </source>
</reference>
<keyword evidence="1" id="KW-0812">Transmembrane</keyword>
<dbReference type="PROSITE" id="PS50890">
    <property type="entry name" value="PUA"/>
    <property type="match status" value="1"/>
</dbReference>
<keyword evidence="1" id="KW-0472">Membrane</keyword>
<evidence type="ECO:0000313" key="3">
    <source>
        <dbReference type="Proteomes" id="UP000719766"/>
    </source>
</evidence>
<evidence type="ECO:0000256" key="1">
    <source>
        <dbReference type="SAM" id="Phobius"/>
    </source>
</evidence>
<name>A0A9P7APW9_9AGAM</name>
<dbReference type="RefSeq" id="XP_041159661.1">
    <property type="nucleotide sequence ID" value="XM_041300206.1"/>
</dbReference>
<gene>
    <name evidence="2" type="ORF">HD556DRAFT_1308888</name>
</gene>
<dbReference type="EMBL" id="JABBWE010000032">
    <property type="protein sequence ID" value="KAG1793172.1"/>
    <property type="molecule type" value="Genomic_DNA"/>
</dbReference>
<organism evidence="2 3">
    <name type="scientific">Suillus plorans</name>
    <dbReference type="NCBI Taxonomy" id="116603"/>
    <lineage>
        <taxon>Eukaryota</taxon>
        <taxon>Fungi</taxon>
        <taxon>Dikarya</taxon>
        <taxon>Basidiomycota</taxon>
        <taxon>Agaricomycotina</taxon>
        <taxon>Agaricomycetes</taxon>
        <taxon>Agaricomycetidae</taxon>
        <taxon>Boletales</taxon>
        <taxon>Suillineae</taxon>
        <taxon>Suillaceae</taxon>
        <taxon>Suillus</taxon>
    </lineage>
</organism>
<evidence type="ECO:0000313" key="2">
    <source>
        <dbReference type="EMBL" id="KAG1793172.1"/>
    </source>
</evidence>
<dbReference type="GeneID" id="64593970"/>
<protein>
    <submittedName>
        <fullName evidence="2">Uncharacterized protein</fullName>
    </submittedName>
</protein>
<proteinExistence type="predicted"/>
<accession>A0A9P7APW9</accession>
<dbReference type="OrthoDB" id="10365325at2759"/>
<sequence>MSSVEKKRKGKRGVLVQAIRDTMALRTINVRGDASALRFTSLARGDKGEPRLFPCPSLPAHKWGYSHPPIPKDEDGDSASATIGIVNLFLGGITGFIGASNGLTCIDPKSIGEGTDDVRRILSRSIIHVWIHVRVQDKGFFWIVAFQIWTGGIAISRRLWWTT</sequence>
<keyword evidence="3" id="KW-1185">Reference proteome</keyword>
<dbReference type="AlphaFoldDB" id="A0A9P7APW9"/>
<dbReference type="Proteomes" id="UP000719766">
    <property type="component" value="Unassembled WGS sequence"/>
</dbReference>